<dbReference type="PANTHER" id="PTHR23253:SF53">
    <property type="entry name" value="EUKARYOTIC TRANSLATION INITIATION FACTOR ISOFORM 4G-1"/>
    <property type="match status" value="1"/>
</dbReference>
<gene>
    <name evidence="3" type="ORF">OLC1_LOCUS8927</name>
</gene>
<keyword evidence="4" id="KW-1185">Reference proteome</keyword>
<dbReference type="GO" id="GO:0003729">
    <property type="term" value="F:mRNA binding"/>
    <property type="evidence" value="ECO:0007669"/>
    <property type="project" value="TreeGrafter"/>
</dbReference>
<dbReference type="InterPro" id="IPR016024">
    <property type="entry name" value="ARM-type_fold"/>
</dbReference>
<protein>
    <submittedName>
        <fullName evidence="3">OLC1v1035501C1</fullName>
    </submittedName>
</protein>
<dbReference type="GO" id="GO:0016281">
    <property type="term" value="C:eukaryotic translation initiation factor 4F complex"/>
    <property type="evidence" value="ECO:0007669"/>
    <property type="project" value="TreeGrafter"/>
</dbReference>
<proteinExistence type="predicted"/>
<accession>A0AAV1CT48</accession>
<evidence type="ECO:0000313" key="3">
    <source>
        <dbReference type="EMBL" id="CAI9098794.1"/>
    </source>
</evidence>
<dbReference type="Gene3D" id="1.25.40.180">
    <property type="match status" value="2"/>
</dbReference>
<dbReference type="SMART" id="SM00543">
    <property type="entry name" value="MIF4G"/>
    <property type="match status" value="1"/>
</dbReference>
<reference evidence="3" key="1">
    <citation type="submission" date="2023-03" db="EMBL/GenBank/DDBJ databases">
        <authorList>
            <person name="Julca I."/>
        </authorList>
    </citation>
    <scope>NUCLEOTIDE SEQUENCE</scope>
</reference>
<dbReference type="EMBL" id="OX459120">
    <property type="protein sequence ID" value="CAI9098794.1"/>
    <property type="molecule type" value="Genomic_DNA"/>
</dbReference>
<evidence type="ECO:0000259" key="2">
    <source>
        <dbReference type="SMART" id="SM00543"/>
    </source>
</evidence>
<sequence>MPTIQQMGLVTVADVGYRNPIVELGSDWLNQVTRLTMGHLGQGLGWINENFGSSNIVQEEIQRVEVGILMEPGRIPFLQQGKGLLLDGSITEERLRMQAKTEALGIGAQSSHPRSITSKVEGVTNSHSGSGLQEEKIVIRGVTLLIFDKAILEPTFCPMYAQLCSDLNEKFPPFPSEEPEGKPITFKRALLNICQEAFESAERLREEVRQMTTPEQEMERRGKERILKLRNLGNNRLIGELLKQKLFPEKLVHHIVQELLGPDTESCLAKENVEAICQLFNTVGKQFDHNPKARIANELYLNCLKELSDNPQLAPCLRFMIQDVLELSQSEVASIPIRRTPRETIYLQVGSFEPLPEEGAEKLREEVRKMTAPEQQMERRDKETILKLRYLGNIRLIGELIRRRVVPDKIGHHIVKFDYGQNARQANQVYFDCLKELSDDPDQFAPQLRSMIPRCS</sequence>
<evidence type="ECO:0000256" key="1">
    <source>
        <dbReference type="SAM" id="MobiDB-lite"/>
    </source>
</evidence>
<name>A0AAV1CT48_OLDCO</name>
<dbReference type="InterPro" id="IPR003890">
    <property type="entry name" value="MIF4G-like_typ-3"/>
</dbReference>
<dbReference type="PANTHER" id="PTHR23253">
    <property type="entry name" value="EUKARYOTIC TRANSLATION INITIATION FACTOR 4 GAMMA"/>
    <property type="match status" value="1"/>
</dbReference>
<organism evidence="3 4">
    <name type="scientific">Oldenlandia corymbosa var. corymbosa</name>
    <dbReference type="NCBI Taxonomy" id="529605"/>
    <lineage>
        <taxon>Eukaryota</taxon>
        <taxon>Viridiplantae</taxon>
        <taxon>Streptophyta</taxon>
        <taxon>Embryophyta</taxon>
        <taxon>Tracheophyta</taxon>
        <taxon>Spermatophyta</taxon>
        <taxon>Magnoliopsida</taxon>
        <taxon>eudicotyledons</taxon>
        <taxon>Gunneridae</taxon>
        <taxon>Pentapetalae</taxon>
        <taxon>asterids</taxon>
        <taxon>lamiids</taxon>
        <taxon>Gentianales</taxon>
        <taxon>Rubiaceae</taxon>
        <taxon>Rubioideae</taxon>
        <taxon>Spermacoceae</taxon>
        <taxon>Hedyotis-Oldenlandia complex</taxon>
        <taxon>Oldenlandia</taxon>
    </lineage>
</organism>
<dbReference type="SUPFAM" id="SSF48371">
    <property type="entry name" value="ARM repeat"/>
    <property type="match status" value="2"/>
</dbReference>
<feature type="region of interest" description="Disordered" evidence="1">
    <location>
        <begin position="106"/>
        <end position="127"/>
    </location>
</feature>
<dbReference type="GO" id="GO:0003743">
    <property type="term" value="F:translation initiation factor activity"/>
    <property type="evidence" value="ECO:0007669"/>
    <property type="project" value="TreeGrafter"/>
</dbReference>
<dbReference type="AlphaFoldDB" id="A0AAV1CT48"/>
<feature type="domain" description="MIF4G" evidence="2">
    <location>
        <begin position="100"/>
        <end position="331"/>
    </location>
</feature>
<evidence type="ECO:0000313" key="4">
    <source>
        <dbReference type="Proteomes" id="UP001161247"/>
    </source>
</evidence>
<dbReference type="Pfam" id="PF02854">
    <property type="entry name" value="MIF4G"/>
    <property type="match status" value="1"/>
</dbReference>
<feature type="compositionally biased region" description="Polar residues" evidence="1">
    <location>
        <begin position="108"/>
        <end position="127"/>
    </location>
</feature>
<dbReference type="Proteomes" id="UP001161247">
    <property type="component" value="Chromosome 3"/>
</dbReference>